<dbReference type="PRINTS" id="PR00344">
    <property type="entry name" value="BCTRLSENSOR"/>
</dbReference>
<dbReference type="AlphaFoldDB" id="A0A0G1KLY7"/>
<dbReference type="Gene3D" id="3.30.450.20">
    <property type="entry name" value="PAS domain"/>
    <property type="match status" value="1"/>
</dbReference>
<dbReference type="EC" id="2.7.13.3" evidence="3"/>
<dbReference type="GO" id="GO:0005886">
    <property type="term" value="C:plasma membrane"/>
    <property type="evidence" value="ECO:0007669"/>
    <property type="project" value="UniProtKB-SubCell"/>
</dbReference>
<dbReference type="Proteomes" id="UP000034504">
    <property type="component" value="Unassembled WGS sequence"/>
</dbReference>
<organism evidence="14 15">
    <name type="scientific">candidate division WWE3 bacterium GW2011_GWC2_44_9</name>
    <dbReference type="NCBI Taxonomy" id="1619125"/>
    <lineage>
        <taxon>Bacteria</taxon>
        <taxon>Katanobacteria</taxon>
    </lineage>
</organism>
<evidence type="ECO:0000256" key="9">
    <source>
        <dbReference type="ARBA" id="ARBA00022840"/>
    </source>
</evidence>
<dbReference type="InterPro" id="IPR036097">
    <property type="entry name" value="HisK_dim/P_sf"/>
</dbReference>
<evidence type="ECO:0000256" key="3">
    <source>
        <dbReference type="ARBA" id="ARBA00012438"/>
    </source>
</evidence>
<dbReference type="InterPro" id="IPR004358">
    <property type="entry name" value="Sig_transdc_His_kin-like_C"/>
</dbReference>
<evidence type="ECO:0000259" key="12">
    <source>
        <dbReference type="PROSITE" id="PS50109"/>
    </source>
</evidence>
<evidence type="ECO:0000259" key="13">
    <source>
        <dbReference type="PROSITE" id="PS50112"/>
    </source>
</evidence>
<keyword evidence="6" id="KW-0808">Transferase</keyword>
<evidence type="ECO:0000313" key="15">
    <source>
        <dbReference type="Proteomes" id="UP000034504"/>
    </source>
</evidence>
<dbReference type="InterPro" id="IPR003594">
    <property type="entry name" value="HATPase_dom"/>
</dbReference>
<feature type="domain" description="Histidine kinase" evidence="12">
    <location>
        <begin position="161"/>
        <end position="383"/>
    </location>
</feature>
<evidence type="ECO:0000256" key="1">
    <source>
        <dbReference type="ARBA" id="ARBA00000085"/>
    </source>
</evidence>
<evidence type="ECO:0000256" key="7">
    <source>
        <dbReference type="ARBA" id="ARBA00022741"/>
    </source>
</evidence>
<proteinExistence type="predicted"/>
<comment type="caution">
    <text evidence="14">The sequence shown here is derived from an EMBL/GenBank/DDBJ whole genome shotgun (WGS) entry which is preliminary data.</text>
</comment>
<keyword evidence="4" id="KW-1003">Cell membrane</keyword>
<keyword evidence="10" id="KW-0902">Two-component regulatory system</keyword>
<keyword evidence="5" id="KW-0597">Phosphoprotein</keyword>
<comment type="subcellular location">
    <subcellularLocation>
        <location evidence="2">Cell membrane</location>
    </subcellularLocation>
</comment>
<dbReference type="InterPro" id="IPR036890">
    <property type="entry name" value="HATPase_C_sf"/>
</dbReference>
<feature type="domain" description="PAS" evidence="13">
    <location>
        <begin position="33"/>
        <end position="87"/>
    </location>
</feature>
<dbReference type="CDD" id="cd00082">
    <property type="entry name" value="HisKA"/>
    <property type="match status" value="1"/>
</dbReference>
<accession>A0A0G1KLY7</accession>
<protein>
    <recommendedName>
        <fullName evidence="3">histidine kinase</fullName>
        <ecNumber evidence="3">2.7.13.3</ecNumber>
    </recommendedName>
</protein>
<comment type="catalytic activity">
    <reaction evidence="1">
        <text>ATP + protein L-histidine = ADP + protein N-phospho-L-histidine.</text>
        <dbReference type="EC" id="2.7.13.3"/>
    </reaction>
</comment>
<dbReference type="GO" id="GO:0000155">
    <property type="term" value="F:phosphorelay sensor kinase activity"/>
    <property type="evidence" value="ECO:0007669"/>
    <property type="project" value="InterPro"/>
</dbReference>
<dbReference type="SUPFAM" id="SSF55785">
    <property type="entry name" value="PYP-like sensor domain (PAS domain)"/>
    <property type="match status" value="1"/>
</dbReference>
<dbReference type="EMBL" id="LCJU01000013">
    <property type="protein sequence ID" value="KKT84681.1"/>
    <property type="molecule type" value="Genomic_DNA"/>
</dbReference>
<dbReference type="FunFam" id="3.30.565.10:FF:000023">
    <property type="entry name" value="PAS domain-containing sensor histidine kinase"/>
    <property type="match status" value="1"/>
</dbReference>
<dbReference type="InterPro" id="IPR035965">
    <property type="entry name" value="PAS-like_dom_sf"/>
</dbReference>
<keyword evidence="9" id="KW-0067">ATP-binding</keyword>
<reference evidence="14 15" key="1">
    <citation type="journal article" date="2015" name="Nature">
        <title>rRNA introns, odd ribosomes, and small enigmatic genomes across a large radiation of phyla.</title>
        <authorList>
            <person name="Brown C.T."/>
            <person name="Hug L.A."/>
            <person name="Thomas B.C."/>
            <person name="Sharon I."/>
            <person name="Castelle C.J."/>
            <person name="Singh A."/>
            <person name="Wilkins M.J."/>
            <person name="Williams K.H."/>
            <person name="Banfield J.F."/>
        </authorList>
    </citation>
    <scope>NUCLEOTIDE SEQUENCE [LARGE SCALE GENOMIC DNA]</scope>
</reference>
<evidence type="ECO:0000256" key="6">
    <source>
        <dbReference type="ARBA" id="ARBA00022679"/>
    </source>
</evidence>
<keyword evidence="7" id="KW-0547">Nucleotide-binding</keyword>
<evidence type="ECO:0000256" key="2">
    <source>
        <dbReference type="ARBA" id="ARBA00004236"/>
    </source>
</evidence>
<dbReference type="GO" id="GO:0005524">
    <property type="term" value="F:ATP binding"/>
    <property type="evidence" value="ECO:0007669"/>
    <property type="project" value="UniProtKB-KW"/>
</dbReference>
<dbReference type="SUPFAM" id="SSF55874">
    <property type="entry name" value="ATPase domain of HSP90 chaperone/DNA topoisomerase II/histidine kinase"/>
    <property type="match status" value="1"/>
</dbReference>
<keyword evidence="8 14" id="KW-0418">Kinase</keyword>
<evidence type="ECO:0000313" key="14">
    <source>
        <dbReference type="EMBL" id="KKT84681.1"/>
    </source>
</evidence>
<evidence type="ECO:0000256" key="11">
    <source>
        <dbReference type="ARBA" id="ARBA00023136"/>
    </source>
</evidence>
<dbReference type="Pfam" id="PF02518">
    <property type="entry name" value="HATPase_c"/>
    <property type="match status" value="1"/>
</dbReference>
<dbReference type="SUPFAM" id="SSF47384">
    <property type="entry name" value="Homodimeric domain of signal transducing histidine kinase"/>
    <property type="match status" value="1"/>
</dbReference>
<dbReference type="PROSITE" id="PS50109">
    <property type="entry name" value="HIS_KIN"/>
    <property type="match status" value="1"/>
</dbReference>
<dbReference type="PANTHER" id="PTHR43711:SF31">
    <property type="entry name" value="HISTIDINE KINASE"/>
    <property type="match status" value="1"/>
</dbReference>
<evidence type="ECO:0000256" key="8">
    <source>
        <dbReference type="ARBA" id="ARBA00022777"/>
    </source>
</evidence>
<dbReference type="CDD" id="cd16922">
    <property type="entry name" value="HATPase_EvgS-ArcB-TorS-like"/>
    <property type="match status" value="1"/>
</dbReference>
<dbReference type="InterPro" id="IPR050736">
    <property type="entry name" value="Sensor_HK_Regulatory"/>
</dbReference>
<name>A0A0G1KLY7_UNCKA</name>
<dbReference type="InterPro" id="IPR000014">
    <property type="entry name" value="PAS"/>
</dbReference>
<dbReference type="Gene3D" id="1.10.287.130">
    <property type="match status" value="1"/>
</dbReference>
<dbReference type="PROSITE" id="PS50112">
    <property type="entry name" value="PAS"/>
    <property type="match status" value="1"/>
</dbReference>
<evidence type="ECO:0000256" key="4">
    <source>
        <dbReference type="ARBA" id="ARBA00022475"/>
    </source>
</evidence>
<dbReference type="SMART" id="SM00387">
    <property type="entry name" value="HATPase_c"/>
    <property type="match status" value="1"/>
</dbReference>
<dbReference type="InterPro" id="IPR003661">
    <property type="entry name" value="HisK_dim/P_dom"/>
</dbReference>
<dbReference type="Pfam" id="PF00512">
    <property type="entry name" value="HisKA"/>
    <property type="match status" value="1"/>
</dbReference>
<evidence type="ECO:0000256" key="5">
    <source>
        <dbReference type="ARBA" id="ARBA00022553"/>
    </source>
</evidence>
<dbReference type="InterPro" id="IPR005467">
    <property type="entry name" value="His_kinase_dom"/>
</dbReference>
<dbReference type="PANTHER" id="PTHR43711">
    <property type="entry name" value="TWO-COMPONENT HISTIDINE KINASE"/>
    <property type="match status" value="1"/>
</dbReference>
<evidence type="ECO:0000256" key="10">
    <source>
        <dbReference type="ARBA" id="ARBA00023012"/>
    </source>
</evidence>
<dbReference type="Gene3D" id="3.30.565.10">
    <property type="entry name" value="Histidine kinase-like ATPase, C-terminal domain"/>
    <property type="match status" value="1"/>
</dbReference>
<keyword evidence="11" id="KW-0472">Membrane</keyword>
<gene>
    <name evidence="14" type="ORF">UW82_C0013G0003</name>
</gene>
<dbReference type="SMART" id="SM00388">
    <property type="entry name" value="HisKA"/>
    <property type="match status" value="1"/>
</dbReference>
<sequence>MPTQNDPKPATDTQKHQILTKEIYKRGLELLKEKKHAENLLYHISEAVVAIDSESRINIINKAAEELMGIVEREAEGKKLEELLELYTEAGSKVAPSEFCFKPWDVSLANLTLGPENARKFIKLQSATITNPEGEDECIVTLTDITREKLLEKSKDEFISVTSHELRTPMTVIKSYLWMLQNGKGGNLTQKQKDYLIKAVGGVERMLSMINDTLNTSKIDQGRLQLKIERIHVTEILNDMIPDFRLKANEKGLELKVAVSADCEKVYADSGKFREMLTNLLGNAIKFTTNGWVKLDITKAGDSFIKFEIADTGKGIDPADIKRLFQKFGRIDNSYQTVAEAGGTGLGLYIVKSYVENMGGKIGVASEGLGKGSTFWFTLPSSYYEIPEALRETAVTSLAVLDTQAISSICPM</sequence>